<evidence type="ECO:0000256" key="1">
    <source>
        <dbReference type="ARBA" id="ARBA00007626"/>
    </source>
</evidence>
<comment type="similarity">
    <text evidence="1">Belongs to the PPR family. P subfamily.</text>
</comment>
<evidence type="ECO:0000313" key="5">
    <source>
        <dbReference type="EMBL" id="PRQ34971.1"/>
    </source>
</evidence>
<keyword evidence="4" id="KW-0812">Transmembrane</keyword>
<dbReference type="Gene3D" id="1.25.40.10">
    <property type="entry name" value="Tetratricopeptide repeat domain"/>
    <property type="match status" value="1"/>
</dbReference>
<dbReference type="InterPro" id="IPR002885">
    <property type="entry name" value="PPR_rpt"/>
</dbReference>
<name>A0A2P6QLC8_ROSCH</name>
<dbReference type="Pfam" id="PF13041">
    <property type="entry name" value="PPR_2"/>
    <property type="match status" value="1"/>
</dbReference>
<dbReference type="EMBL" id="PDCK01000043">
    <property type="protein sequence ID" value="PRQ34971.1"/>
    <property type="molecule type" value="Genomic_DNA"/>
</dbReference>
<reference evidence="5 6" key="1">
    <citation type="journal article" date="2018" name="Nat. Genet.">
        <title>The Rosa genome provides new insights in the design of modern roses.</title>
        <authorList>
            <person name="Bendahmane M."/>
        </authorList>
    </citation>
    <scope>NUCLEOTIDE SEQUENCE [LARGE SCALE GENOMIC DNA]</scope>
    <source>
        <strain evidence="6">cv. Old Blush</strain>
    </source>
</reference>
<feature type="transmembrane region" description="Helical" evidence="4">
    <location>
        <begin position="6"/>
        <end position="29"/>
    </location>
</feature>
<dbReference type="InterPro" id="IPR011990">
    <property type="entry name" value="TPR-like_helical_dom_sf"/>
</dbReference>
<keyword evidence="4" id="KW-1133">Transmembrane helix</keyword>
<dbReference type="PANTHER" id="PTHR47941">
    <property type="entry name" value="PENTATRICOPEPTIDE REPEAT-CONTAINING PROTEIN 3, MITOCHONDRIAL"/>
    <property type="match status" value="1"/>
</dbReference>
<evidence type="ECO:0000256" key="4">
    <source>
        <dbReference type="SAM" id="Phobius"/>
    </source>
</evidence>
<dbReference type="STRING" id="74649.A0A2P6QLC8"/>
<proteinExistence type="inferred from homology"/>
<feature type="repeat" description="PPR" evidence="3">
    <location>
        <begin position="67"/>
        <end position="101"/>
    </location>
</feature>
<keyword evidence="2" id="KW-0677">Repeat</keyword>
<keyword evidence="4" id="KW-0472">Membrane</keyword>
<comment type="caution">
    <text evidence="5">The sequence shown here is derived from an EMBL/GenBank/DDBJ whole genome shotgun (WGS) entry which is preliminary data.</text>
</comment>
<dbReference type="NCBIfam" id="TIGR00756">
    <property type="entry name" value="PPR"/>
    <property type="match status" value="1"/>
</dbReference>
<accession>A0A2P6QLC8</accession>
<evidence type="ECO:0000256" key="3">
    <source>
        <dbReference type="PROSITE-ProRule" id="PRU00708"/>
    </source>
</evidence>
<organism evidence="5 6">
    <name type="scientific">Rosa chinensis</name>
    <name type="common">China rose</name>
    <dbReference type="NCBI Taxonomy" id="74649"/>
    <lineage>
        <taxon>Eukaryota</taxon>
        <taxon>Viridiplantae</taxon>
        <taxon>Streptophyta</taxon>
        <taxon>Embryophyta</taxon>
        <taxon>Tracheophyta</taxon>
        <taxon>Spermatophyta</taxon>
        <taxon>Magnoliopsida</taxon>
        <taxon>eudicotyledons</taxon>
        <taxon>Gunneridae</taxon>
        <taxon>Pentapetalae</taxon>
        <taxon>rosids</taxon>
        <taxon>fabids</taxon>
        <taxon>Rosales</taxon>
        <taxon>Rosaceae</taxon>
        <taxon>Rosoideae</taxon>
        <taxon>Rosoideae incertae sedis</taxon>
        <taxon>Rosa</taxon>
    </lineage>
</organism>
<dbReference type="Gramene" id="PRQ34971">
    <property type="protein sequence ID" value="PRQ34971"/>
    <property type="gene ID" value="RchiOBHm_Chr5g0074961"/>
</dbReference>
<protein>
    <submittedName>
        <fullName evidence="5">Putative pentatricopeptide</fullName>
    </submittedName>
</protein>
<sequence length="130" mass="14751">MSIVSPILHLFFLMIIGFRGQLMIKTITFRFLCFKRARKCFFCLCSFGVWHWKKLLREMGGKGCSPDGCTYNTIVRGFINNKETSRATRLIQEMLEKGFSADASTMELIVDLLSKDTVDPGLLALLKDSA</sequence>
<dbReference type="AlphaFoldDB" id="A0A2P6QLC8"/>
<dbReference type="Proteomes" id="UP000238479">
    <property type="component" value="Chromosome 5"/>
</dbReference>
<evidence type="ECO:0000313" key="6">
    <source>
        <dbReference type="Proteomes" id="UP000238479"/>
    </source>
</evidence>
<gene>
    <name evidence="5" type="ORF">RchiOBHm_Chr5g0074961</name>
</gene>
<dbReference type="PROSITE" id="PS51375">
    <property type="entry name" value="PPR"/>
    <property type="match status" value="1"/>
</dbReference>
<keyword evidence="6" id="KW-1185">Reference proteome</keyword>
<evidence type="ECO:0000256" key="2">
    <source>
        <dbReference type="ARBA" id="ARBA00022737"/>
    </source>
</evidence>